<dbReference type="InterPro" id="IPR001206">
    <property type="entry name" value="Diacylglycerol_kinase_cat_dom"/>
</dbReference>
<evidence type="ECO:0000256" key="4">
    <source>
        <dbReference type="ARBA" id="ARBA00022840"/>
    </source>
</evidence>
<evidence type="ECO:0000259" key="5">
    <source>
        <dbReference type="PROSITE" id="PS50146"/>
    </source>
</evidence>
<dbReference type="InterPro" id="IPR017438">
    <property type="entry name" value="ATP-NAD_kinase_N"/>
</dbReference>
<dbReference type="Pfam" id="PF19279">
    <property type="entry name" value="YegS_C"/>
    <property type="match status" value="1"/>
</dbReference>
<keyword evidence="2" id="KW-0547">Nucleotide-binding</keyword>
<dbReference type="GO" id="GO:0016301">
    <property type="term" value="F:kinase activity"/>
    <property type="evidence" value="ECO:0007669"/>
    <property type="project" value="UniProtKB-KW"/>
</dbReference>
<dbReference type="GO" id="GO:0005524">
    <property type="term" value="F:ATP binding"/>
    <property type="evidence" value="ECO:0007669"/>
    <property type="project" value="UniProtKB-KW"/>
</dbReference>
<evidence type="ECO:0000313" key="6">
    <source>
        <dbReference type="EMBL" id="NLR90811.1"/>
    </source>
</evidence>
<dbReference type="InterPro" id="IPR050187">
    <property type="entry name" value="Lipid_Phosphate_FormReg"/>
</dbReference>
<dbReference type="EMBL" id="JABAIL010000002">
    <property type="protein sequence ID" value="NLR90811.1"/>
    <property type="molecule type" value="Genomic_DNA"/>
</dbReference>
<dbReference type="SUPFAM" id="SSF111331">
    <property type="entry name" value="NAD kinase/diacylglycerol kinase-like"/>
    <property type="match status" value="1"/>
</dbReference>
<feature type="domain" description="DAGKc" evidence="5">
    <location>
        <begin position="1"/>
        <end position="129"/>
    </location>
</feature>
<evidence type="ECO:0000256" key="3">
    <source>
        <dbReference type="ARBA" id="ARBA00022777"/>
    </source>
</evidence>
<reference evidence="6 7" key="1">
    <citation type="submission" date="2020-04" db="EMBL/GenBank/DDBJ databases">
        <title>Flammeovirga sp. SR4, a novel species isolated from seawater.</title>
        <authorList>
            <person name="Wang X."/>
        </authorList>
    </citation>
    <scope>NUCLEOTIDE SEQUENCE [LARGE SCALE GENOMIC DNA]</scope>
    <source>
        <strain evidence="6 7">SR4</strain>
    </source>
</reference>
<comment type="caution">
    <text evidence="6">The sequence shown here is derived from an EMBL/GenBank/DDBJ whole genome shotgun (WGS) entry which is preliminary data.</text>
</comment>
<dbReference type="AlphaFoldDB" id="A0A7X8XUY9"/>
<keyword evidence="1" id="KW-0808">Transferase</keyword>
<gene>
    <name evidence="6" type="ORF">HGP29_06320</name>
</gene>
<keyword evidence="7" id="KW-1185">Reference proteome</keyword>
<accession>A0A7X8XUY9</accession>
<evidence type="ECO:0000256" key="2">
    <source>
        <dbReference type="ARBA" id="ARBA00022741"/>
    </source>
</evidence>
<name>A0A7X8XUY9_9BACT</name>
<keyword evidence="3 6" id="KW-0418">Kinase</keyword>
<dbReference type="Gene3D" id="3.40.50.10330">
    <property type="entry name" value="Probable inorganic polyphosphate/atp-NAD kinase, domain 1"/>
    <property type="match status" value="1"/>
</dbReference>
<dbReference type="SMART" id="SM00046">
    <property type="entry name" value="DAGKc"/>
    <property type="match status" value="1"/>
</dbReference>
<evidence type="ECO:0000256" key="1">
    <source>
        <dbReference type="ARBA" id="ARBA00022679"/>
    </source>
</evidence>
<proteinExistence type="predicted"/>
<dbReference type="InterPro" id="IPR045540">
    <property type="entry name" value="YegS/DAGK_C"/>
</dbReference>
<dbReference type="PROSITE" id="PS50146">
    <property type="entry name" value="DAGK"/>
    <property type="match status" value="1"/>
</dbReference>
<dbReference type="PANTHER" id="PTHR12358:SF54">
    <property type="entry name" value="SPHINGOSINE KINASE RELATED PROTEIN"/>
    <property type="match status" value="1"/>
</dbReference>
<dbReference type="PANTHER" id="PTHR12358">
    <property type="entry name" value="SPHINGOSINE KINASE"/>
    <property type="match status" value="1"/>
</dbReference>
<dbReference type="Pfam" id="PF00781">
    <property type="entry name" value="DAGK_cat"/>
    <property type="match status" value="1"/>
</dbReference>
<dbReference type="Proteomes" id="UP000585050">
    <property type="component" value="Unassembled WGS sequence"/>
</dbReference>
<dbReference type="Gene3D" id="2.60.200.40">
    <property type="match status" value="1"/>
</dbReference>
<protein>
    <submittedName>
        <fullName evidence="6">Diacylglycerol kinase</fullName>
    </submittedName>
</protein>
<sequence>MRLLFVVNPISGDIDKEPFLKEATALLDVYDIHYHIFRTTGKDDLENLKKEIDHYQPSRVASVGGDGTTLFTSTALLDSEIPLGIIPLGSANGMAVELFVDPDPMSALKDILMSKISVGLDLLKVNNEHYCLHIGDIGVNAQIVNGYSKDPNRGMTTYFKYFLEQLRETNIFDYTIEIDGEEYDETGIMMAICNARKFGTGVPLNSISNPFDGKFELVAIPEMNFEDLIIVGLSKFDESFLEDANGNVYSAEKAKIKFKNPQLLQLDGEVIGDITELDIEIVPGAVQFITTRKNLLLEDL</sequence>
<evidence type="ECO:0000313" key="7">
    <source>
        <dbReference type="Proteomes" id="UP000585050"/>
    </source>
</evidence>
<organism evidence="6 7">
    <name type="scientific">Flammeovirga agarivorans</name>
    <dbReference type="NCBI Taxonomy" id="2726742"/>
    <lineage>
        <taxon>Bacteria</taxon>
        <taxon>Pseudomonadati</taxon>
        <taxon>Bacteroidota</taxon>
        <taxon>Cytophagia</taxon>
        <taxon>Cytophagales</taxon>
        <taxon>Flammeovirgaceae</taxon>
        <taxon>Flammeovirga</taxon>
    </lineage>
</organism>
<keyword evidence="4" id="KW-0067">ATP-binding</keyword>
<dbReference type="InterPro" id="IPR016064">
    <property type="entry name" value="NAD/diacylglycerol_kinase_sf"/>
</dbReference>
<dbReference type="RefSeq" id="WP_168881526.1">
    <property type="nucleotide sequence ID" value="NZ_JABAIL010000002.1"/>
</dbReference>